<feature type="compositionally biased region" description="Polar residues" evidence="1">
    <location>
        <begin position="81"/>
        <end position="91"/>
    </location>
</feature>
<feature type="compositionally biased region" description="Low complexity" evidence="1">
    <location>
        <begin position="59"/>
        <end position="73"/>
    </location>
</feature>
<evidence type="ECO:0000313" key="2">
    <source>
        <dbReference type="EMBL" id="KAF7543222.1"/>
    </source>
</evidence>
<feature type="region of interest" description="Disordered" evidence="1">
    <location>
        <begin position="193"/>
        <end position="227"/>
    </location>
</feature>
<evidence type="ECO:0000313" key="3">
    <source>
        <dbReference type="Proteomes" id="UP000722485"/>
    </source>
</evidence>
<organism evidence="2 3">
    <name type="scientific">Cylindrodendrum hubeiense</name>
    <dbReference type="NCBI Taxonomy" id="595255"/>
    <lineage>
        <taxon>Eukaryota</taxon>
        <taxon>Fungi</taxon>
        <taxon>Dikarya</taxon>
        <taxon>Ascomycota</taxon>
        <taxon>Pezizomycotina</taxon>
        <taxon>Sordariomycetes</taxon>
        <taxon>Hypocreomycetidae</taxon>
        <taxon>Hypocreales</taxon>
        <taxon>Nectriaceae</taxon>
        <taxon>Cylindrodendrum</taxon>
    </lineage>
</organism>
<reference evidence="2" key="1">
    <citation type="submission" date="2020-03" db="EMBL/GenBank/DDBJ databases">
        <title>Draft Genome Sequence of Cylindrodendrum hubeiense.</title>
        <authorList>
            <person name="Buettner E."/>
            <person name="Kellner H."/>
        </authorList>
    </citation>
    <scope>NUCLEOTIDE SEQUENCE</scope>
    <source>
        <strain evidence="2">IHI 201604</strain>
    </source>
</reference>
<accession>A0A9P5LAS1</accession>
<dbReference type="AlphaFoldDB" id="A0A9P5LAS1"/>
<feature type="region of interest" description="Disordered" evidence="1">
    <location>
        <begin position="1"/>
        <end position="44"/>
    </location>
</feature>
<comment type="caution">
    <text evidence="2">The sequence shown here is derived from an EMBL/GenBank/DDBJ whole genome shotgun (WGS) entry which is preliminary data.</text>
</comment>
<feature type="compositionally biased region" description="Acidic residues" evidence="1">
    <location>
        <begin position="216"/>
        <end position="227"/>
    </location>
</feature>
<sequence length="227" mass="25112">MDDLNKAADFPNEYTPLISTPRNLPFDPEEGDFPDAHSTSTSDLISYDICDGNNCACASSQPRSSSPHHSPQSATPDLALSNRSDVTAESSTDSRRPAMHRVWHVATYDIEYATWREMEDTLARRERSNNNSNEENSEPYQAQSRIGDGGTGSELALPEQMVWPRQPGADSSNAADSQSLNITCSVSRYAIKFPTRQDRSHSDTRPRKSVVVVESGLDEEEEDEAEA</sequence>
<dbReference type="EMBL" id="JAANBB010000381">
    <property type="protein sequence ID" value="KAF7543222.1"/>
    <property type="molecule type" value="Genomic_DNA"/>
</dbReference>
<feature type="region of interest" description="Disordered" evidence="1">
    <location>
        <begin position="125"/>
        <end position="154"/>
    </location>
</feature>
<gene>
    <name evidence="2" type="ORF">G7Z17_g10902</name>
</gene>
<dbReference type="OrthoDB" id="5073603at2759"/>
<proteinExistence type="predicted"/>
<dbReference type="Proteomes" id="UP000722485">
    <property type="component" value="Unassembled WGS sequence"/>
</dbReference>
<feature type="compositionally biased region" description="Basic and acidic residues" evidence="1">
    <location>
        <begin position="195"/>
        <end position="206"/>
    </location>
</feature>
<name>A0A9P5LAS1_9HYPO</name>
<keyword evidence="3" id="KW-1185">Reference proteome</keyword>
<feature type="region of interest" description="Disordered" evidence="1">
    <location>
        <begin position="56"/>
        <end position="97"/>
    </location>
</feature>
<protein>
    <submittedName>
        <fullName evidence="2">Uncharacterized protein</fullName>
    </submittedName>
</protein>
<evidence type="ECO:0000256" key="1">
    <source>
        <dbReference type="SAM" id="MobiDB-lite"/>
    </source>
</evidence>